<dbReference type="InterPro" id="IPR050834">
    <property type="entry name" value="Glycosyltransf_2"/>
</dbReference>
<evidence type="ECO:0000259" key="2">
    <source>
        <dbReference type="Pfam" id="PF22181"/>
    </source>
</evidence>
<evidence type="ECO:0000313" key="3">
    <source>
        <dbReference type="EMBL" id="SDQ47162.1"/>
    </source>
</evidence>
<organism evidence="3 4">
    <name type="scientific">Thermostaphylospora chromogena</name>
    <dbReference type="NCBI Taxonomy" id="35622"/>
    <lineage>
        <taxon>Bacteria</taxon>
        <taxon>Bacillati</taxon>
        <taxon>Actinomycetota</taxon>
        <taxon>Actinomycetes</taxon>
        <taxon>Streptosporangiales</taxon>
        <taxon>Thermomonosporaceae</taxon>
        <taxon>Thermostaphylospora</taxon>
    </lineage>
</organism>
<sequence>MGVKVSVIVSVRNPGAAADAGIRSVLEQSLPPDEYEVIFVDDGSAEPFAARLDALAASRPNVRVLHLEPTGSPMRGRNMGIAAAKGEYVYLLDQGDRLEPDALARMYARAVATEADVLLGRLVREESGPQTAFGINRDRADILRDRLLTQLTPHKLFRRRFLADHDLRFPEPGGALAECAFVLRAYLSAKVIAILADRVCCHVAARARPSDDPETIAEEVRALLDVVDEHTVPGKLRDRVYAHWLRVAVLRPFTTRRFLTSSQNRGVLFTTLRELVLERFPPHLDSHLPVHLRAVAALLRAGRLDELCLLAGTSRGVRMRAELHGARWDDGVLTLTLGAEIVDADGSPMRFARSRDGRLFWRPPVNAPILPPDLADVSDAVARARLSVHVRHAETGVTYALPATGGVTLLRDSDPDARREDGVDDTVRVRLEGEARLDPCTAALGHPLPRGLWEIHVRAHGGAYRASARLGAAEDAIDCVGTVTEYPRRLVMPCWTRNGELAVCVEPRSYAESIALVSQGVSITRRRGHLFVVVPVPYVPPSGGPAVELVLRSRSREVAVPALAEPGIPGRMTGQLIAKVPVRRLPAEDCLRPGRWSPSLRVDGREVDLRFTLEMSLLNRVRLRSATLPAAPAPSGSSRARRVWRRAALR</sequence>
<name>A0A1H1B5H3_9ACTN</name>
<dbReference type="Pfam" id="PF22181">
    <property type="entry name" value="TarS_linker"/>
    <property type="match status" value="1"/>
</dbReference>
<dbReference type="SUPFAM" id="SSF53448">
    <property type="entry name" value="Nucleotide-diphospho-sugar transferases"/>
    <property type="match status" value="1"/>
</dbReference>
<dbReference type="STRING" id="35622.SAMN04489764_0808"/>
<dbReference type="Gene3D" id="3.90.550.10">
    <property type="entry name" value="Spore Coat Polysaccharide Biosynthesis Protein SpsA, Chain A"/>
    <property type="match status" value="1"/>
</dbReference>
<dbReference type="Proteomes" id="UP000217103">
    <property type="component" value="Unassembled WGS sequence"/>
</dbReference>
<dbReference type="PANTHER" id="PTHR43685:SF2">
    <property type="entry name" value="GLYCOSYLTRANSFERASE 2-LIKE DOMAIN-CONTAINING PROTEIN"/>
    <property type="match status" value="1"/>
</dbReference>
<dbReference type="GO" id="GO:0016740">
    <property type="term" value="F:transferase activity"/>
    <property type="evidence" value="ECO:0007669"/>
    <property type="project" value="UniProtKB-KW"/>
</dbReference>
<dbReference type="AlphaFoldDB" id="A0A1H1B5H3"/>
<dbReference type="EMBL" id="FNKK01000002">
    <property type="protein sequence ID" value="SDQ47162.1"/>
    <property type="molecule type" value="Genomic_DNA"/>
</dbReference>
<dbReference type="CDD" id="cd00761">
    <property type="entry name" value="Glyco_tranf_GTA_type"/>
    <property type="match status" value="1"/>
</dbReference>
<keyword evidence="3" id="KW-0808">Transferase</keyword>
<dbReference type="InterPro" id="IPR029044">
    <property type="entry name" value="Nucleotide-diphossugar_trans"/>
</dbReference>
<dbReference type="OrthoDB" id="2676521at2"/>
<feature type="domain" description="Glycosyltransferase 2-like" evidence="1">
    <location>
        <begin position="6"/>
        <end position="134"/>
    </location>
</feature>
<dbReference type="InterPro" id="IPR054028">
    <property type="entry name" value="TarS/TarP_linker"/>
</dbReference>
<dbReference type="InterPro" id="IPR001173">
    <property type="entry name" value="Glyco_trans_2-like"/>
</dbReference>
<dbReference type="PANTHER" id="PTHR43685">
    <property type="entry name" value="GLYCOSYLTRANSFERASE"/>
    <property type="match status" value="1"/>
</dbReference>
<keyword evidence="4" id="KW-1185">Reference proteome</keyword>
<reference evidence="3 4" key="1">
    <citation type="submission" date="2016-10" db="EMBL/GenBank/DDBJ databases">
        <authorList>
            <person name="de Groot N.N."/>
        </authorList>
    </citation>
    <scope>NUCLEOTIDE SEQUENCE [LARGE SCALE GENOMIC DNA]</scope>
    <source>
        <strain evidence="3 4">DSM 43794</strain>
    </source>
</reference>
<dbReference type="Pfam" id="PF00535">
    <property type="entry name" value="Glycos_transf_2"/>
    <property type="match status" value="1"/>
</dbReference>
<protein>
    <submittedName>
        <fullName evidence="3">Glycosyltransferase involved in cell wall bisynthesis</fullName>
    </submittedName>
</protein>
<feature type="domain" description="TarS/TarP linker" evidence="2">
    <location>
        <begin position="213"/>
        <end position="310"/>
    </location>
</feature>
<evidence type="ECO:0000259" key="1">
    <source>
        <dbReference type="Pfam" id="PF00535"/>
    </source>
</evidence>
<proteinExistence type="predicted"/>
<evidence type="ECO:0000313" key="4">
    <source>
        <dbReference type="Proteomes" id="UP000217103"/>
    </source>
</evidence>
<accession>A0A1H1B5H3</accession>
<gene>
    <name evidence="3" type="ORF">SAMN04489764_0808</name>
</gene>